<proteinExistence type="predicted"/>
<organism evidence="4 8">
    <name type="scientific">Bacillus mycoides</name>
    <dbReference type="NCBI Taxonomy" id="1405"/>
    <lineage>
        <taxon>Bacteria</taxon>
        <taxon>Bacillati</taxon>
        <taxon>Bacillota</taxon>
        <taxon>Bacilli</taxon>
        <taxon>Bacillales</taxon>
        <taxon>Bacillaceae</taxon>
        <taxon>Bacillus</taxon>
        <taxon>Bacillus cereus group</taxon>
    </lineage>
</organism>
<dbReference type="Proteomes" id="UP000065797">
    <property type="component" value="Unassembled WGS sequence"/>
</dbReference>
<evidence type="ECO:0000313" key="10">
    <source>
        <dbReference type="Proteomes" id="UP000236165"/>
    </source>
</evidence>
<evidence type="ECO:0000313" key="5">
    <source>
        <dbReference type="EMBL" id="PJN63035.1"/>
    </source>
</evidence>
<evidence type="ECO:0000313" key="6">
    <source>
        <dbReference type="EMBL" id="QQA18159.1"/>
    </source>
</evidence>
<evidence type="ECO:0000313" key="7">
    <source>
        <dbReference type="EMBL" id="SCB68223.1"/>
    </source>
</evidence>
<feature type="domain" description="DUF3974" evidence="3">
    <location>
        <begin position="1"/>
        <end position="126"/>
    </location>
</feature>
<accession>A0A0B5S5P7</accession>
<keyword evidence="2" id="KW-0472">Membrane</keyword>
<keyword evidence="2" id="KW-1133">Transmembrane helix</keyword>
<evidence type="ECO:0000256" key="2">
    <source>
        <dbReference type="SAM" id="Phobius"/>
    </source>
</evidence>
<accession>A0A084IT31</accession>
<feature type="transmembrane region" description="Helical" evidence="2">
    <location>
        <begin position="6"/>
        <end position="28"/>
    </location>
</feature>
<dbReference type="KEGG" id="bmyo:BG05_3591"/>
<dbReference type="EMBL" id="LRPH01000093">
    <property type="protein sequence ID" value="KWU55031.1"/>
    <property type="molecule type" value="Genomic_DNA"/>
</dbReference>
<evidence type="ECO:0000313" key="4">
    <source>
        <dbReference type="EMBL" id="KWU55031.1"/>
    </source>
</evidence>
<reference evidence="7 9" key="2">
    <citation type="submission" date="2016-08" db="EMBL/GenBank/DDBJ databases">
        <authorList>
            <person name="Seilhamer J.J."/>
        </authorList>
    </citation>
    <scope>NUCLEOTIDE SEQUENCE [LARGE SCALE GENOMIC DNA]</scope>
    <source>
        <strain evidence="7 9">SDA_GO95</strain>
    </source>
</reference>
<reference evidence="5 10" key="3">
    <citation type="submission" date="2016-10" db="EMBL/GenBank/DDBJ databases">
        <title>Genome Sequence of Bacillus weihenstephanensis GM6LP.</title>
        <authorList>
            <person name="Poehlein A."/>
            <person name="Wemheuer F."/>
            <person name="Hollensteiner J."/>
            <person name="Wemheuer B."/>
        </authorList>
    </citation>
    <scope>NUCLEOTIDE SEQUENCE [LARGE SCALE GENOMIC DNA]</scope>
    <source>
        <strain evidence="5 10">GM6LP</strain>
    </source>
</reference>
<name>A0A084IT31_BACMY</name>
<dbReference type="RefSeq" id="WP_002085563.1">
    <property type="nucleotide sequence ID" value="NZ_CAKJWQ010000029.1"/>
</dbReference>
<reference evidence="4 8" key="1">
    <citation type="submission" date="2016-01" db="EMBL/GenBank/DDBJ databases">
        <authorList>
            <person name="McClelland M."/>
            <person name="Jain A."/>
            <person name="Saraogi P."/>
            <person name="Mendelson R."/>
            <person name="Westerman R."/>
            <person name="SanMiguel P."/>
            <person name="Csonka L."/>
        </authorList>
    </citation>
    <scope>NUCLEOTIDE SEQUENCE [LARGE SCALE GENOMIC DNA]</scope>
    <source>
        <strain evidence="4 8">PE8-15</strain>
    </source>
</reference>
<protein>
    <submittedName>
        <fullName evidence="6">DUF3974 domain-containing protein</fullName>
    </submittedName>
</protein>
<feature type="coiled-coil region" evidence="1">
    <location>
        <begin position="234"/>
        <end position="261"/>
    </location>
</feature>
<sequence>MSFIQGVLLLLGSLLLIAFTVVVLVVYFGRKLYFSWTKPYKRAQDSIEKLSNKSTPFLQEFTQHPLFYRWIRTEGKKEQNTLNTLFCSSGQRTREQVFSMLPKEKQKKVHVMAKTTKKLTNEDIDIATMKVKDFLRQESQQTVKPTDLSFYKLYFYDRYPDALNTIQAYKRSINPSLQRTVDDITISVLNALPYYQEQRMFEQQHKLETFLMKDLTAMLSLVVQLPPSQRPEKEEELKIYLQNFQKEMEVVERDIRDSIDHDLNVKMRAATEKFKNK</sequence>
<dbReference type="EMBL" id="FMAK01000034">
    <property type="protein sequence ID" value="SCB68223.1"/>
    <property type="molecule type" value="Genomic_DNA"/>
</dbReference>
<evidence type="ECO:0000256" key="1">
    <source>
        <dbReference type="SAM" id="Coils"/>
    </source>
</evidence>
<dbReference type="AlphaFoldDB" id="A0A084IT31"/>
<keyword evidence="1" id="KW-0175">Coiled coil</keyword>
<gene>
    <name evidence="4" type="ORF">AWW70_25850</name>
    <name evidence="5" type="ORF">BACWE_52290</name>
    <name evidence="7" type="ORF">BWGO95_02362</name>
    <name evidence="6" type="ORF">I6G81_12190</name>
</gene>
<dbReference type="Proteomes" id="UP000195696">
    <property type="component" value="Unassembled WGS sequence"/>
</dbReference>
<evidence type="ECO:0000259" key="3">
    <source>
        <dbReference type="Pfam" id="PF13120"/>
    </source>
</evidence>
<evidence type="ECO:0000313" key="9">
    <source>
        <dbReference type="Proteomes" id="UP000195696"/>
    </source>
</evidence>
<dbReference type="Proteomes" id="UP000236165">
    <property type="component" value="Unassembled WGS sequence"/>
</dbReference>
<evidence type="ECO:0000313" key="8">
    <source>
        <dbReference type="Proteomes" id="UP000065797"/>
    </source>
</evidence>
<keyword evidence="2" id="KW-0812">Transmembrane</keyword>
<reference evidence="6 11" key="4">
    <citation type="submission" date="2020-12" db="EMBL/GenBank/DDBJ databases">
        <title>FDA dAtabase for Regulatory Grade micrObial Sequences (FDA-ARGOS): Supporting development and validation of Infectious Disease Dx tests.</title>
        <authorList>
            <person name="Nelson B."/>
            <person name="Plummer A."/>
            <person name="Tallon L."/>
            <person name="Sadzewicz L."/>
            <person name="Zhao X."/>
            <person name="Boylan J."/>
            <person name="Ott S."/>
            <person name="Bowen H."/>
            <person name="Vavikolanu K."/>
            <person name="Mehta A."/>
            <person name="Aluvathingal J."/>
            <person name="Nadendla S."/>
            <person name="Myers T."/>
            <person name="Yan Y."/>
            <person name="Sichtig H."/>
        </authorList>
    </citation>
    <scope>NUCLEOTIDE SEQUENCE [LARGE SCALE GENOMIC DNA]</scope>
    <source>
        <strain evidence="6 11">FDAARGOS_924</strain>
    </source>
</reference>
<dbReference type="InterPro" id="IPR025005">
    <property type="entry name" value="DUF3974"/>
</dbReference>
<dbReference type="EMBL" id="CP065877">
    <property type="protein sequence ID" value="QQA18159.1"/>
    <property type="molecule type" value="Genomic_DNA"/>
</dbReference>
<evidence type="ECO:0000313" key="11">
    <source>
        <dbReference type="Proteomes" id="UP000596196"/>
    </source>
</evidence>
<dbReference type="Pfam" id="PF13120">
    <property type="entry name" value="DUF3974"/>
    <property type="match status" value="1"/>
</dbReference>
<keyword evidence="11" id="KW-1185">Reference proteome</keyword>
<dbReference type="Proteomes" id="UP000596196">
    <property type="component" value="Chromosome"/>
</dbReference>
<dbReference type="EMBL" id="MKZQ01000080">
    <property type="protein sequence ID" value="PJN63035.1"/>
    <property type="molecule type" value="Genomic_DNA"/>
</dbReference>
<dbReference type="PATRIC" id="fig|1405.14.peg.4385"/>